<evidence type="ECO:0000313" key="2">
    <source>
        <dbReference type="Proteomes" id="UP001165960"/>
    </source>
</evidence>
<reference evidence="1" key="1">
    <citation type="submission" date="2022-04" db="EMBL/GenBank/DDBJ databases">
        <title>Genome of the entomopathogenic fungus Entomophthora muscae.</title>
        <authorList>
            <person name="Elya C."/>
            <person name="Lovett B.R."/>
            <person name="Lee E."/>
            <person name="Macias A.M."/>
            <person name="Hajek A.E."/>
            <person name="De Bivort B.L."/>
            <person name="Kasson M.T."/>
            <person name="De Fine Licht H.H."/>
            <person name="Stajich J.E."/>
        </authorList>
    </citation>
    <scope>NUCLEOTIDE SEQUENCE</scope>
    <source>
        <strain evidence="1">Berkeley</strain>
    </source>
</reference>
<sequence>MVKIGTHNGTFHCDEALAIYLLRTLEEYKDAEVVRSRDPEKLSECDIVVDVGGVYDPAHHRYDHHQREFKDTFSDMYTTKLSSAGLVYKHFGKRIIAQLLKLDVQDEKVTILYEKVYEAFIHALDAIDNGVPRYDGDLPPKYHDGTNLSSRVSHLLPWWNEKQDDLDERFQKAVALTGSEFEGRVRYLGGAWLPGRSLVFEAIQNRFNFHPSGKIVVFEKFAPWKDHLFKLEAELGLPADSLTYVVYPDEFGGTHRVQAIPTVPSSFKSRLPLPEPWCGVRDDALSTLSTIPGCVFVHASGFIGGNKTREGAIAMASSSLEMAGLFNQNNAESKKPRLE</sequence>
<protein>
    <submittedName>
        <fullName evidence="1">Uncharacterized protein</fullName>
    </submittedName>
</protein>
<comment type="caution">
    <text evidence="1">The sequence shown here is derived from an EMBL/GenBank/DDBJ whole genome shotgun (WGS) entry which is preliminary data.</text>
</comment>
<evidence type="ECO:0000313" key="1">
    <source>
        <dbReference type="EMBL" id="KAJ9062474.1"/>
    </source>
</evidence>
<name>A0ACC2SJM9_9FUNG</name>
<proteinExistence type="predicted"/>
<organism evidence="1 2">
    <name type="scientific">Entomophthora muscae</name>
    <dbReference type="NCBI Taxonomy" id="34485"/>
    <lineage>
        <taxon>Eukaryota</taxon>
        <taxon>Fungi</taxon>
        <taxon>Fungi incertae sedis</taxon>
        <taxon>Zoopagomycota</taxon>
        <taxon>Entomophthoromycotina</taxon>
        <taxon>Entomophthoromycetes</taxon>
        <taxon>Entomophthorales</taxon>
        <taxon>Entomophthoraceae</taxon>
        <taxon>Entomophthora</taxon>
    </lineage>
</organism>
<gene>
    <name evidence="1" type="ORF">DSO57_1010497</name>
</gene>
<keyword evidence="2" id="KW-1185">Reference proteome</keyword>
<dbReference type="EMBL" id="QTSX02005005">
    <property type="protein sequence ID" value="KAJ9062474.1"/>
    <property type="molecule type" value="Genomic_DNA"/>
</dbReference>
<accession>A0ACC2SJM9</accession>
<dbReference type="Proteomes" id="UP001165960">
    <property type="component" value="Unassembled WGS sequence"/>
</dbReference>